<dbReference type="EMBL" id="JAYJJR010000031">
    <property type="protein sequence ID" value="MEB3024143.1"/>
    <property type="molecule type" value="Genomic_DNA"/>
</dbReference>
<dbReference type="InterPro" id="IPR003779">
    <property type="entry name" value="CMD-like"/>
</dbReference>
<sequence length="127" mass="13667">MRNVDATGIAARMQRSGTWNPLWDGLDDLDPGWAEQYLSAVMQPYESGVLSPREVQLLCIAVDAACTHLYAPGLRRHIRAALDIGVTREEILEVLKLSTTVGIHSINVGLPILLEEAGADQSSSAAG</sequence>
<accession>A0ABU5XPE7</accession>
<feature type="domain" description="Carboxymuconolactone decarboxylase-like" evidence="1">
    <location>
        <begin position="36"/>
        <end position="97"/>
    </location>
</feature>
<evidence type="ECO:0000313" key="2">
    <source>
        <dbReference type="EMBL" id="MEB3024143.1"/>
    </source>
</evidence>
<reference evidence="2 3" key="1">
    <citation type="submission" date="2023-12" db="EMBL/GenBank/DDBJ databases">
        <title>Description of new species of Mycobacterium terrae complex isolated from sewage at the Sao Paulo Zoological Park Foundation in Brazil.</title>
        <authorList>
            <person name="Romagnoli C.L."/>
            <person name="Conceicao E.C."/>
            <person name="Machado E."/>
            <person name="Barreto L.B.P.F."/>
            <person name="Sharma A."/>
            <person name="Silva N.M."/>
            <person name="Marques L.E."/>
            <person name="Juliana M.A."/>
            <person name="Lourenco M.C.S."/>
            <person name="Digiampietri L.A."/>
            <person name="Suffys P.N."/>
            <person name="Viana-Niero C."/>
        </authorList>
    </citation>
    <scope>NUCLEOTIDE SEQUENCE [LARGE SCALE GENOMIC DNA]</scope>
    <source>
        <strain evidence="2 3">MYC098</strain>
    </source>
</reference>
<comment type="caution">
    <text evidence="2">The sequence shown here is derived from an EMBL/GenBank/DDBJ whole genome shotgun (WGS) entry which is preliminary data.</text>
</comment>
<evidence type="ECO:0000313" key="3">
    <source>
        <dbReference type="Proteomes" id="UP001299596"/>
    </source>
</evidence>
<dbReference type="Gene3D" id="1.20.1290.10">
    <property type="entry name" value="AhpD-like"/>
    <property type="match status" value="1"/>
</dbReference>
<gene>
    <name evidence="2" type="ORF">K6T79_24290</name>
</gene>
<dbReference type="PANTHER" id="PTHR33930">
    <property type="entry name" value="ALKYL HYDROPEROXIDE REDUCTASE AHPD"/>
    <property type="match status" value="1"/>
</dbReference>
<evidence type="ECO:0000259" key="1">
    <source>
        <dbReference type="Pfam" id="PF02627"/>
    </source>
</evidence>
<proteinExistence type="predicted"/>
<organism evidence="2 3">
    <name type="scientific">[Mycobacterium] crassicus</name>
    <dbReference type="NCBI Taxonomy" id="2872309"/>
    <lineage>
        <taxon>Bacteria</taxon>
        <taxon>Bacillati</taxon>
        <taxon>Actinomycetota</taxon>
        <taxon>Actinomycetes</taxon>
        <taxon>Mycobacteriales</taxon>
        <taxon>Mycobacteriaceae</taxon>
        <taxon>Mycolicibacter</taxon>
    </lineage>
</organism>
<dbReference type="PANTHER" id="PTHR33930:SF2">
    <property type="entry name" value="BLR3452 PROTEIN"/>
    <property type="match status" value="1"/>
</dbReference>
<keyword evidence="3" id="KW-1185">Reference proteome</keyword>
<dbReference type="SUPFAM" id="SSF69118">
    <property type="entry name" value="AhpD-like"/>
    <property type="match status" value="1"/>
</dbReference>
<protein>
    <submittedName>
        <fullName evidence="2">Carboxymuconolactone decarboxylase family protein</fullName>
    </submittedName>
</protein>
<dbReference type="Proteomes" id="UP001299596">
    <property type="component" value="Unassembled WGS sequence"/>
</dbReference>
<dbReference type="InterPro" id="IPR029032">
    <property type="entry name" value="AhpD-like"/>
</dbReference>
<dbReference type="Pfam" id="PF02627">
    <property type="entry name" value="CMD"/>
    <property type="match status" value="1"/>
</dbReference>
<name>A0ABU5XPE7_9MYCO</name>
<dbReference type="RefSeq" id="WP_225405567.1">
    <property type="nucleotide sequence ID" value="NZ_JAYJJR010000031.1"/>
</dbReference>